<dbReference type="AlphaFoldDB" id="A0A6J1VPR4"/>
<dbReference type="PANTHER" id="PTHR10582">
    <property type="entry name" value="TRANSIENT RECEPTOR POTENTIAL ION CHANNEL PROTEIN"/>
    <property type="match status" value="1"/>
</dbReference>
<dbReference type="GO" id="GO:0005262">
    <property type="term" value="F:calcium channel activity"/>
    <property type="evidence" value="ECO:0007669"/>
    <property type="project" value="TreeGrafter"/>
</dbReference>
<dbReference type="InterPro" id="IPR005821">
    <property type="entry name" value="Ion_trans_dom"/>
</dbReference>
<proteinExistence type="predicted"/>
<evidence type="ECO:0000256" key="2">
    <source>
        <dbReference type="ARBA" id="ARBA00022692"/>
    </source>
</evidence>
<dbReference type="Proteomes" id="UP000504612">
    <property type="component" value="Unplaced"/>
</dbReference>
<dbReference type="KEGG" id="nss:113426807"/>
<evidence type="ECO:0000256" key="3">
    <source>
        <dbReference type="ARBA" id="ARBA00022737"/>
    </source>
</evidence>
<evidence type="ECO:0000256" key="5">
    <source>
        <dbReference type="ARBA" id="ARBA00023043"/>
    </source>
</evidence>
<evidence type="ECO:0000313" key="9">
    <source>
        <dbReference type="Proteomes" id="UP000504612"/>
    </source>
</evidence>
<feature type="transmembrane region" description="Helical" evidence="7">
    <location>
        <begin position="161"/>
        <end position="180"/>
    </location>
</feature>
<keyword evidence="4 7" id="KW-1133">Transmembrane helix</keyword>
<dbReference type="InterPro" id="IPR008347">
    <property type="entry name" value="TrpV1-4"/>
</dbReference>
<keyword evidence="3" id="KW-0677">Repeat</keyword>
<dbReference type="GO" id="GO:0098703">
    <property type="term" value="P:calcium ion import across plasma membrane"/>
    <property type="evidence" value="ECO:0007669"/>
    <property type="project" value="TreeGrafter"/>
</dbReference>
<sequence>MNHILQQRTFPGPRGHIPSNWIGHLGYSLGKNRYKMVALEPLNQLLQHKWESFIRKRFFFSLFLHLIFMFIYTGTAYYWPLKGEPLVPTTMTIKDLLRLLGAVVVLIGGIYLFIAQSFYFWRRRFSWKSLLVDSCFEIFLFVQALAILASSVMFFANTEKYVLPMVFALLLGWVNMLYYTRGLQQTGIYIVMIQKAILRDLLHFLMVYVIFLFGFATALIILTGGAPHSSHNTSVPLSDDSKEQAVYSGLFQTALLLFRFTIGMGDLEYNENVKYSDLAMLLVLLFVILTYILLLNMLIALMSETVTNVSGYSQSVWQLQRAIAILEIEKNWIWCWKKAQRSGCYLSIGSEDKKDQRWFFRVEEVNWEDWNEKLDALREDPVGSNLLEDSSSESKLRDWFARAKSRFSWLVEEEEEREERVSLHNLRP</sequence>
<accession>A0A6J1VPR4</accession>
<dbReference type="GeneID" id="113426807"/>
<evidence type="ECO:0000256" key="6">
    <source>
        <dbReference type="ARBA" id="ARBA00023136"/>
    </source>
</evidence>
<feature type="domain" description="Ion transport" evidence="8">
    <location>
        <begin position="61"/>
        <end position="309"/>
    </location>
</feature>
<feature type="transmembrane region" description="Helical" evidence="7">
    <location>
        <begin position="58"/>
        <end position="79"/>
    </location>
</feature>
<dbReference type="PRINTS" id="PR01768">
    <property type="entry name" value="TRPVRECEPTOR"/>
</dbReference>
<keyword evidence="9" id="KW-1185">Reference proteome</keyword>
<comment type="subcellular location">
    <subcellularLocation>
        <location evidence="1">Membrane</location>
        <topology evidence="1">Multi-pass membrane protein</topology>
    </subcellularLocation>
</comment>
<keyword evidence="6 7" id="KW-0472">Membrane</keyword>
<dbReference type="RefSeq" id="XP_026545000.1">
    <property type="nucleotide sequence ID" value="XM_026689215.1"/>
</dbReference>
<dbReference type="InterPro" id="IPR024862">
    <property type="entry name" value="TRPV"/>
</dbReference>
<protein>
    <submittedName>
        <fullName evidence="10">Transient receptor potential cation channel subfamily V member 2-like</fullName>
    </submittedName>
</protein>
<dbReference type="PANTHER" id="PTHR10582:SF5">
    <property type="entry name" value="TRANSIENT RECEPTOR POTENTIAL CATION CHANNEL SUBFAMILY V MEMBER 2"/>
    <property type="match status" value="1"/>
</dbReference>
<reference evidence="10" key="1">
    <citation type="submission" date="2025-08" db="UniProtKB">
        <authorList>
            <consortium name="RefSeq"/>
        </authorList>
    </citation>
    <scope>IDENTIFICATION</scope>
</reference>
<keyword evidence="2 7" id="KW-0812">Transmembrane</keyword>
<evidence type="ECO:0000313" key="10">
    <source>
        <dbReference type="RefSeq" id="XP_026545000.1"/>
    </source>
</evidence>
<feature type="transmembrane region" description="Helical" evidence="7">
    <location>
        <begin position="99"/>
        <end position="121"/>
    </location>
</feature>
<gene>
    <name evidence="10" type="primary">LOC113426807</name>
</gene>
<keyword evidence="5" id="KW-0040">ANK repeat</keyword>
<evidence type="ECO:0000259" key="8">
    <source>
        <dbReference type="Pfam" id="PF00520"/>
    </source>
</evidence>
<name>A0A6J1VPR4_9SAUR</name>
<feature type="transmembrane region" description="Helical" evidence="7">
    <location>
        <begin position="130"/>
        <end position="155"/>
    </location>
</feature>
<evidence type="ECO:0000256" key="4">
    <source>
        <dbReference type="ARBA" id="ARBA00022989"/>
    </source>
</evidence>
<dbReference type="Gene3D" id="1.10.287.70">
    <property type="match status" value="1"/>
</dbReference>
<dbReference type="Pfam" id="PF00520">
    <property type="entry name" value="Ion_trans"/>
    <property type="match status" value="1"/>
</dbReference>
<feature type="transmembrane region" description="Helical" evidence="7">
    <location>
        <begin position="201"/>
        <end position="225"/>
    </location>
</feature>
<dbReference type="GO" id="GO:0005886">
    <property type="term" value="C:plasma membrane"/>
    <property type="evidence" value="ECO:0007669"/>
    <property type="project" value="TreeGrafter"/>
</dbReference>
<evidence type="ECO:0000256" key="7">
    <source>
        <dbReference type="SAM" id="Phobius"/>
    </source>
</evidence>
<organism evidence="9 10">
    <name type="scientific">Notechis scutatus</name>
    <name type="common">mainland tiger snake</name>
    <dbReference type="NCBI Taxonomy" id="8663"/>
    <lineage>
        <taxon>Eukaryota</taxon>
        <taxon>Metazoa</taxon>
        <taxon>Chordata</taxon>
        <taxon>Craniata</taxon>
        <taxon>Vertebrata</taxon>
        <taxon>Euteleostomi</taxon>
        <taxon>Lepidosauria</taxon>
        <taxon>Squamata</taxon>
        <taxon>Bifurcata</taxon>
        <taxon>Unidentata</taxon>
        <taxon>Episquamata</taxon>
        <taxon>Toxicofera</taxon>
        <taxon>Serpentes</taxon>
        <taxon>Colubroidea</taxon>
        <taxon>Elapidae</taxon>
        <taxon>Hydrophiinae</taxon>
        <taxon>Notechis</taxon>
    </lineage>
</organism>
<evidence type="ECO:0000256" key="1">
    <source>
        <dbReference type="ARBA" id="ARBA00004141"/>
    </source>
</evidence>
<feature type="transmembrane region" description="Helical" evidence="7">
    <location>
        <begin position="279"/>
        <end position="302"/>
    </location>
</feature>